<dbReference type="AlphaFoldDB" id="A0AA39KRT3"/>
<feature type="compositionally biased region" description="Low complexity" evidence="1">
    <location>
        <begin position="8"/>
        <end position="19"/>
    </location>
</feature>
<comment type="caution">
    <text evidence="2">The sequence shown here is derived from an EMBL/GenBank/DDBJ whole genome shotgun (WGS) entry which is preliminary data.</text>
</comment>
<dbReference type="EMBL" id="JAQQBS010000003">
    <property type="protein sequence ID" value="KAK0171221.1"/>
    <property type="molecule type" value="Genomic_DNA"/>
</dbReference>
<name>A0AA39KRT3_9HYME</name>
<reference evidence="2" key="2">
    <citation type="submission" date="2023-03" db="EMBL/GenBank/DDBJ databases">
        <authorList>
            <person name="Inwood S.N."/>
            <person name="Skelly J.G."/>
            <person name="Guhlin J."/>
            <person name="Harrop T.W.R."/>
            <person name="Goldson S.G."/>
            <person name="Dearden P.K."/>
        </authorList>
    </citation>
    <scope>NUCLEOTIDE SEQUENCE</scope>
    <source>
        <strain evidence="2">Irish</strain>
        <tissue evidence="2">Whole body</tissue>
    </source>
</reference>
<evidence type="ECO:0000256" key="1">
    <source>
        <dbReference type="SAM" id="MobiDB-lite"/>
    </source>
</evidence>
<feature type="region of interest" description="Disordered" evidence="1">
    <location>
        <begin position="1"/>
        <end position="24"/>
    </location>
</feature>
<dbReference type="Proteomes" id="UP001168990">
    <property type="component" value="Unassembled WGS sequence"/>
</dbReference>
<proteinExistence type="predicted"/>
<accession>A0AA39KRT3</accession>
<evidence type="ECO:0000313" key="2">
    <source>
        <dbReference type="EMBL" id="KAK0171221.1"/>
    </source>
</evidence>
<gene>
    <name evidence="2" type="ORF">PV328_008972</name>
</gene>
<protein>
    <submittedName>
        <fullName evidence="2">Uncharacterized protein</fullName>
    </submittedName>
</protein>
<reference evidence="2" key="1">
    <citation type="journal article" date="2023" name="bioRxiv">
        <title>Scaffold-level genome assemblies of two parasitoid biocontrol wasps reveal the parthenogenesis mechanism and an associated novel virus.</title>
        <authorList>
            <person name="Inwood S."/>
            <person name="Skelly J."/>
            <person name="Guhlin J."/>
            <person name="Harrop T."/>
            <person name="Goldson S."/>
            <person name="Dearden P."/>
        </authorList>
    </citation>
    <scope>NUCLEOTIDE SEQUENCE</scope>
    <source>
        <strain evidence="2">Irish</strain>
        <tissue evidence="2">Whole body</tissue>
    </source>
</reference>
<organism evidence="2 3">
    <name type="scientific">Microctonus aethiopoides</name>
    <dbReference type="NCBI Taxonomy" id="144406"/>
    <lineage>
        <taxon>Eukaryota</taxon>
        <taxon>Metazoa</taxon>
        <taxon>Ecdysozoa</taxon>
        <taxon>Arthropoda</taxon>
        <taxon>Hexapoda</taxon>
        <taxon>Insecta</taxon>
        <taxon>Pterygota</taxon>
        <taxon>Neoptera</taxon>
        <taxon>Endopterygota</taxon>
        <taxon>Hymenoptera</taxon>
        <taxon>Apocrita</taxon>
        <taxon>Ichneumonoidea</taxon>
        <taxon>Braconidae</taxon>
        <taxon>Euphorinae</taxon>
        <taxon>Microctonus</taxon>
    </lineage>
</organism>
<keyword evidence="3" id="KW-1185">Reference proteome</keyword>
<evidence type="ECO:0000313" key="3">
    <source>
        <dbReference type="Proteomes" id="UP001168990"/>
    </source>
</evidence>
<sequence>MRPLMAPSSHVNQSSSSSSPYQLPNVMGYAHENLTIPSSLPQSSVVNTRNFIRRNNINHCRHQEFRQLYHLPQNHQQIYTNQQRDQYNKRNIQSVNHQHEQQQQGEYFATDDDDDLNYDCKKFEQFSRLSSHRNNSGPLSGLNIIVKRFLCFVACPALTSSMRYGQEC</sequence>